<feature type="compositionally biased region" description="Basic and acidic residues" evidence="7">
    <location>
        <begin position="9"/>
        <end position="20"/>
    </location>
</feature>
<evidence type="ECO:0000313" key="9">
    <source>
        <dbReference type="EMBL" id="CAA3016659.1"/>
    </source>
</evidence>
<accession>A0A8S0UEV1</accession>
<dbReference type="EMBL" id="CACTIH010007637">
    <property type="protein sequence ID" value="CAA3016659.1"/>
    <property type="molecule type" value="Genomic_DNA"/>
</dbReference>
<dbReference type="SMART" id="SM00516">
    <property type="entry name" value="SEC14"/>
    <property type="match status" value="1"/>
</dbReference>
<dbReference type="FunFam" id="3.40.525.10:FF:000011">
    <property type="entry name" value="SEC14 cytosolic factor"/>
    <property type="match status" value="1"/>
</dbReference>
<evidence type="ECO:0000256" key="3">
    <source>
        <dbReference type="ARBA" id="ARBA00022927"/>
    </source>
</evidence>
<dbReference type="InterPro" id="IPR001251">
    <property type="entry name" value="CRAL-TRIO_dom"/>
</dbReference>
<dbReference type="Gramene" id="OE9A029897T4">
    <property type="protein sequence ID" value="OE9A029897C4"/>
    <property type="gene ID" value="OE9A029897"/>
</dbReference>
<dbReference type="InterPro" id="IPR011074">
    <property type="entry name" value="CRAL/TRIO_N_dom"/>
</dbReference>
<evidence type="ECO:0000256" key="6">
    <source>
        <dbReference type="ARBA" id="ARBA00038020"/>
    </source>
</evidence>
<dbReference type="GO" id="GO:0015031">
    <property type="term" value="P:protein transport"/>
    <property type="evidence" value="ECO:0007669"/>
    <property type="project" value="UniProtKB-KW"/>
</dbReference>
<evidence type="ECO:0000256" key="7">
    <source>
        <dbReference type="SAM" id="MobiDB-lite"/>
    </source>
</evidence>
<dbReference type="InterPro" id="IPR051026">
    <property type="entry name" value="PI/PC_transfer"/>
</dbReference>
<dbReference type="Gene3D" id="3.40.525.10">
    <property type="entry name" value="CRAL-TRIO lipid binding domain"/>
    <property type="match status" value="1"/>
</dbReference>
<evidence type="ECO:0000256" key="2">
    <source>
        <dbReference type="ARBA" id="ARBA00004395"/>
    </source>
</evidence>
<dbReference type="InterPro" id="IPR036865">
    <property type="entry name" value="CRAL-TRIO_dom_sf"/>
</dbReference>
<dbReference type="Pfam" id="PF03765">
    <property type="entry name" value="CRAL_TRIO_N"/>
    <property type="match status" value="1"/>
</dbReference>
<evidence type="ECO:0000256" key="1">
    <source>
        <dbReference type="ARBA" id="ARBA00004202"/>
    </source>
</evidence>
<reference evidence="9 10" key="1">
    <citation type="submission" date="2019-12" db="EMBL/GenBank/DDBJ databases">
        <authorList>
            <person name="Alioto T."/>
            <person name="Alioto T."/>
            <person name="Gomez Garrido J."/>
        </authorList>
    </citation>
    <scope>NUCLEOTIDE SEQUENCE [LARGE SCALE GENOMIC DNA]</scope>
</reference>
<dbReference type="PANTHER" id="PTHR45657">
    <property type="entry name" value="CRAL-TRIO DOMAIN-CONTAINING PROTEIN YKL091C-RELATED"/>
    <property type="match status" value="1"/>
</dbReference>
<comment type="subcellular location">
    <subcellularLocation>
        <location evidence="1">Cell membrane</location>
        <topology evidence="1">Peripheral membrane protein</topology>
    </subcellularLocation>
    <subcellularLocation>
        <location evidence="2">Golgi apparatus membrane</location>
        <topology evidence="2">Peripheral membrane protein</topology>
    </subcellularLocation>
</comment>
<feature type="region of interest" description="Disordered" evidence="7">
    <location>
        <begin position="1"/>
        <end position="20"/>
    </location>
</feature>
<dbReference type="CDD" id="cd00170">
    <property type="entry name" value="SEC14"/>
    <property type="match status" value="1"/>
</dbReference>
<keyword evidence="3" id="KW-0813">Transport</keyword>
<dbReference type="Gene3D" id="1.10.8.20">
    <property type="entry name" value="N-terminal domain of phosphatidylinositol transfer protein sec14p"/>
    <property type="match status" value="1"/>
</dbReference>
<dbReference type="AlphaFoldDB" id="A0A8S0UEV1"/>
<keyword evidence="3" id="KW-0653">Protein transport</keyword>
<evidence type="ECO:0000256" key="4">
    <source>
        <dbReference type="ARBA" id="ARBA00023034"/>
    </source>
</evidence>
<protein>
    <submittedName>
        <fullName evidence="9">Phosphatidylinositol phosphatidylcholine transfer SFH8-like isoform X1</fullName>
    </submittedName>
</protein>
<dbReference type="GO" id="GO:0000139">
    <property type="term" value="C:Golgi membrane"/>
    <property type="evidence" value="ECO:0007669"/>
    <property type="project" value="UniProtKB-SubCell"/>
</dbReference>
<comment type="caution">
    <text evidence="9">The sequence shown here is derived from an EMBL/GenBank/DDBJ whole genome shotgun (WGS) entry which is preliminary data.</text>
</comment>
<comment type="similarity">
    <text evidence="6">Belongs to the SFH family.</text>
</comment>
<feature type="domain" description="CRAL-TRIO" evidence="8">
    <location>
        <begin position="136"/>
        <end position="310"/>
    </location>
</feature>
<name>A0A8S0UEV1_OLEEU</name>
<gene>
    <name evidence="9" type="ORF">OLEA9_A029897</name>
</gene>
<evidence type="ECO:0000313" key="10">
    <source>
        <dbReference type="Proteomes" id="UP000594638"/>
    </source>
</evidence>
<dbReference type="SMART" id="SM01100">
    <property type="entry name" value="CRAL_TRIO_N"/>
    <property type="match status" value="1"/>
</dbReference>
<dbReference type="SUPFAM" id="SSF52087">
    <property type="entry name" value="CRAL/TRIO domain"/>
    <property type="match status" value="1"/>
</dbReference>
<dbReference type="PANTHER" id="PTHR45657:SF5">
    <property type="entry name" value="PHOSPHATIDYLINOSITOL_PHOSPHATIDYLCHOLINE TRANSFER PROTEIN SFH6"/>
    <property type="match status" value="1"/>
</dbReference>
<keyword evidence="10" id="KW-1185">Reference proteome</keyword>
<proteinExistence type="inferred from homology"/>
<dbReference type="GO" id="GO:0005886">
    <property type="term" value="C:plasma membrane"/>
    <property type="evidence" value="ECO:0007669"/>
    <property type="project" value="UniProtKB-SubCell"/>
</dbReference>
<dbReference type="SUPFAM" id="SSF46938">
    <property type="entry name" value="CRAL/TRIO N-terminal domain"/>
    <property type="match status" value="1"/>
</dbReference>
<dbReference type="InterPro" id="IPR036273">
    <property type="entry name" value="CRAL/TRIO_N_dom_sf"/>
</dbReference>
<sequence length="386" mass="44382">MLFSPGCGTDERNKQKSDAEISEGRTRFGIFRRAKNVSSKLRNSIRNKLRRRNDFGVSEIEDVSEIEELKAVDAFRQALISDNLLPARFDDHHIMLRFLKARKFNIEKAKCMWADMLQWRKDFGADTIMEDFDFTELKEVQEYYPQGYHGVDKDGRPVYIERLGKIDIDKLMQVTTLDRFVKYQVQEFEKTLAVRFPICSAAANRHIDTSMTILDVQGLGIMSLTGPVVEFIKVLQKIDNDNYPETLGRMYIINAGPAFQLIWTIVKPLLDPDTTSKIQVFGSNYQSELLEAIDASQLPGFLGGSCTCSNEGGCLKSDKGPWEDQNLLKVIKVLYVTSPHAGRVLWFCTAFSSWFFQVLRILKLNLLYVDKFKWRSTHYAESNHII</sequence>
<organism evidence="9 10">
    <name type="scientific">Olea europaea subsp. europaea</name>
    <dbReference type="NCBI Taxonomy" id="158383"/>
    <lineage>
        <taxon>Eukaryota</taxon>
        <taxon>Viridiplantae</taxon>
        <taxon>Streptophyta</taxon>
        <taxon>Embryophyta</taxon>
        <taxon>Tracheophyta</taxon>
        <taxon>Spermatophyta</taxon>
        <taxon>Magnoliopsida</taxon>
        <taxon>eudicotyledons</taxon>
        <taxon>Gunneridae</taxon>
        <taxon>Pentapetalae</taxon>
        <taxon>asterids</taxon>
        <taxon>lamiids</taxon>
        <taxon>Lamiales</taxon>
        <taxon>Oleaceae</taxon>
        <taxon>Oleeae</taxon>
        <taxon>Olea</taxon>
    </lineage>
</organism>
<dbReference type="OrthoDB" id="1434354at2759"/>
<dbReference type="PROSITE" id="PS50191">
    <property type="entry name" value="CRAL_TRIO"/>
    <property type="match status" value="1"/>
</dbReference>
<keyword evidence="4" id="KW-0333">Golgi apparatus</keyword>
<keyword evidence="5" id="KW-0175">Coiled coil</keyword>
<dbReference type="Proteomes" id="UP000594638">
    <property type="component" value="Unassembled WGS sequence"/>
</dbReference>
<evidence type="ECO:0000259" key="8">
    <source>
        <dbReference type="PROSITE" id="PS50191"/>
    </source>
</evidence>
<dbReference type="Pfam" id="PF00650">
    <property type="entry name" value="CRAL_TRIO"/>
    <property type="match status" value="1"/>
</dbReference>
<evidence type="ECO:0000256" key="5">
    <source>
        <dbReference type="ARBA" id="ARBA00023054"/>
    </source>
</evidence>